<reference evidence="3" key="1">
    <citation type="submission" date="2023-07" db="EMBL/GenBank/DDBJ databases">
        <title>Wenyingzhuangia sp. chi5 genome sequencing and assembly.</title>
        <authorList>
            <person name="Park S."/>
        </authorList>
    </citation>
    <scope>NUCLEOTIDE SEQUENCE</scope>
    <source>
        <strain evidence="3">Chi5</strain>
    </source>
</reference>
<gene>
    <name evidence="3" type="ORF">QVZ41_12235</name>
</gene>
<dbReference type="InterPro" id="IPR013783">
    <property type="entry name" value="Ig-like_fold"/>
</dbReference>
<proteinExistence type="predicted"/>
<dbReference type="EMBL" id="JAUMIT010000006">
    <property type="protein sequence ID" value="MDO3695610.1"/>
    <property type="molecule type" value="Genomic_DNA"/>
</dbReference>
<keyword evidence="1" id="KW-0732">Signal</keyword>
<comment type="caution">
    <text evidence="3">The sequence shown here is derived from an EMBL/GenBank/DDBJ whole genome shotgun (WGS) entry which is preliminary data.</text>
</comment>
<feature type="chain" id="PRO_5045605608" evidence="1">
    <location>
        <begin position="23"/>
        <end position="232"/>
    </location>
</feature>
<evidence type="ECO:0000259" key="2">
    <source>
        <dbReference type="PROSITE" id="PS50853"/>
    </source>
</evidence>
<evidence type="ECO:0000256" key="1">
    <source>
        <dbReference type="SAM" id="SignalP"/>
    </source>
</evidence>
<evidence type="ECO:0000313" key="4">
    <source>
        <dbReference type="Proteomes" id="UP001168642"/>
    </source>
</evidence>
<keyword evidence="4" id="KW-1185">Reference proteome</keyword>
<feature type="domain" description="Fibronectin type-III" evidence="2">
    <location>
        <begin position="34"/>
        <end position="132"/>
    </location>
</feature>
<dbReference type="PROSITE" id="PS51257">
    <property type="entry name" value="PROKAR_LIPOPROTEIN"/>
    <property type="match status" value="1"/>
</dbReference>
<organism evidence="3 4">
    <name type="scientific">Wenyingzhuangia gilva</name>
    <dbReference type="NCBI Taxonomy" id="3057677"/>
    <lineage>
        <taxon>Bacteria</taxon>
        <taxon>Pseudomonadati</taxon>
        <taxon>Bacteroidota</taxon>
        <taxon>Flavobacteriia</taxon>
        <taxon>Flavobacteriales</taxon>
        <taxon>Flavobacteriaceae</taxon>
        <taxon>Wenyingzhuangia</taxon>
    </lineage>
</organism>
<dbReference type="Pfam" id="PF25788">
    <property type="entry name" value="Ig_Rha78A_N"/>
    <property type="match status" value="1"/>
</dbReference>
<dbReference type="InterPro" id="IPR003961">
    <property type="entry name" value="FN3_dom"/>
</dbReference>
<sequence>MKKYIYITIISLALFSCGGAGGDDIGEETGGNNAPTRPNIKAPANNLLCIDNNIRFEWNRSSDQEGDAISYTIEISKDNQFNTIEYSDKVVTRLVNVTLEKGVSYYWRVKATDSQNNSSEYSTTYQFYTEGDGTSNHLPFAATLVGPSNISNVTGASVTLEWTANDVDTEDQLTYDVYFGTSSDVDTLVSENLETNSFNVSLTAGTKYYWKVDVKDNHGAKTQGQVWTFTTN</sequence>
<name>A0ABT8VUF5_9FLAO</name>
<protein>
    <submittedName>
        <fullName evidence="3">Fibronectin type III domain-containing protein</fullName>
    </submittedName>
</protein>
<dbReference type="PROSITE" id="PS50853">
    <property type="entry name" value="FN3"/>
    <property type="match status" value="1"/>
</dbReference>
<accession>A0ABT8VUF5</accession>
<dbReference type="Proteomes" id="UP001168642">
    <property type="component" value="Unassembled WGS sequence"/>
</dbReference>
<dbReference type="Gene3D" id="2.60.40.10">
    <property type="entry name" value="Immunoglobulins"/>
    <property type="match status" value="2"/>
</dbReference>
<evidence type="ECO:0000313" key="3">
    <source>
        <dbReference type="EMBL" id="MDO3695610.1"/>
    </source>
</evidence>
<dbReference type="CDD" id="cd00063">
    <property type="entry name" value="FN3"/>
    <property type="match status" value="1"/>
</dbReference>
<dbReference type="InterPro" id="IPR036116">
    <property type="entry name" value="FN3_sf"/>
</dbReference>
<dbReference type="SUPFAM" id="SSF49265">
    <property type="entry name" value="Fibronectin type III"/>
    <property type="match status" value="1"/>
</dbReference>
<feature type="signal peptide" evidence="1">
    <location>
        <begin position="1"/>
        <end position="22"/>
    </location>
</feature>
<dbReference type="RefSeq" id="WP_302884882.1">
    <property type="nucleotide sequence ID" value="NZ_JAUMIT010000006.1"/>
</dbReference>